<dbReference type="OrthoDB" id="3333873at2"/>
<dbReference type="Proteomes" id="UP000184038">
    <property type="component" value="Unassembled WGS sequence"/>
</dbReference>
<dbReference type="AlphaFoldDB" id="A0A1M7NJU1"/>
<accession>A0A1M7NJU1</accession>
<dbReference type="RefSeq" id="WP_073291804.1">
    <property type="nucleotide sequence ID" value="NZ_FRCP01000031.1"/>
</dbReference>
<proteinExistence type="predicted"/>
<dbReference type="EMBL" id="FRCP01000031">
    <property type="protein sequence ID" value="SHN04139.1"/>
    <property type="molecule type" value="Genomic_DNA"/>
</dbReference>
<keyword evidence="2" id="KW-1185">Reference proteome</keyword>
<reference evidence="1 2" key="1">
    <citation type="submission" date="2016-11" db="EMBL/GenBank/DDBJ databases">
        <authorList>
            <person name="Jaros S."/>
            <person name="Januszkiewicz K."/>
            <person name="Wedrychowicz H."/>
        </authorList>
    </citation>
    <scope>NUCLEOTIDE SEQUENCE [LARGE SCALE GENOMIC DNA]</scope>
    <source>
        <strain evidence="1 2">DSM 15930</strain>
    </source>
</reference>
<dbReference type="STRING" id="1120996.SAMN02746066_04560"/>
<evidence type="ECO:0000313" key="2">
    <source>
        <dbReference type="Proteomes" id="UP000184038"/>
    </source>
</evidence>
<sequence>MNRLDKSIYTHNQIDKILKSNRAIKYRFELLDKNNIALGEISATGNINFNAECEIMRCSTLSIKEIKDIDYVNSRIKIYMQVRTPSGYVEYSLGVFLIASPIRQSTGTSITRTLECYDFAQILKEDKFISRYYIAKGLNYVQAVISILESAKLFSHDITVSQLTTNVDIEFEIGTSKLEAINTLLKAINYTPLWFDENGTAKSSVYISPINRIEEYSYITDKESIIFSGASQNIDTFNLPNSIVRYTENPETGFLLASWINNNPSSKLSTISRGRNIVDIASVSDIANQSTLEQYVKRLADEQSLYEQISFDTATMPHHTYMNCLRIENKELGINDTYIEYEWDLELTVGGKMNHKCRKLVSL</sequence>
<organism evidence="1 2">
    <name type="scientific">Anaerosporobacter mobilis DSM 15930</name>
    <dbReference type="NCBI Taxonomy" id="1120996"/>
    <lineage>
        <taxon>Bacteria</taxon>
        <taxon>Bacillati</taxon>
        <taxon>Bacillota</taxon>
        <taxon>Clostridia</taxon>
        <taxon>Lachnospirales</taxon>
        <taxon>Lachnospiraceae</taxon>
        <taxon>Anaerosporobacter</taxon>
    </lineage>
</organism>
<gene>
    <name evidence="1" type="ORF">SAMN02746066_04560</name>
</gene>
<evidence type="ECO:0008006" key="3">
    <source>
        <dbReference type="Google" id="ProtNLM"/>
    </source>
</evidence>
<protein>
    <recommendedName>
        <fullName evidence="3">Phage late control gene D protein (GPD)</fullName>
    </recommendedName>
</protein>
<name>A0A1M7NJU1_9FIRM</name>
<evidence type="ECO:0000313" key="1">
    <source>
        <dbReference type="EMBL" id="SHN04139.1"/>
    </source>
</evidence>